<reference evidence="2" key="1">
    <citation type="journal article" date="2019" name="bioRxiv">
        <title>The Genome of the Zebra Mussel, Dreissena polymorpha: A Resource for Invasive Species Research.</title>
        <authorList>
            <person name="McCartney M.A."/>
            <person name="Auch B."/>
            <person name="Kono T."/>
            <person name="Mallez S."/>
            <person name="Zhang Y."/>
            <person name="Obille A."/>
            <person name="Becker A."/>
            <person name="Abrahante J.E."/>
            <person name="Garbe J."/>
            <person name="Badalamenti J.P."/>
            <person name="Herman A."/>
            <person name="Mangelson H."/>
            <person name="Liachko I."/>
            <person name="Sullivan S."/>
            <person name="Sone E.D."/>
            <person name="Koren S."/>
            <person name="Silverstein K.A.T."/>
            <person name="Beckman K.B."/>
            <person name="Gohl D.M."/>
        </authorList>
    </citation>
    <scope>NUCLEOTIDE SEQUENCE</scope>
    <source>
        <strain evidence="2">Duluth1</strain>
        <tissue evidence="2">Whole animal</tissue>
    </source>
</reference>
<dbReference type="EMBL" id="JAIWYP010000006">
    <property type="protein sequence ID" value="KAH3807656.1"/>
    <property type="molecule type" value="Genomic_DNA"/>
</dbReference>
<organism evidence="2 4">
    <name type="scientific">Dreissena polymorpha</name>
    <name type="common">Zebra mussel</name>
    <name type="synonym">Mytilus polymorpha</name>
    <dbReference type="NCBI Taxonomy" id="45954"/>
    <lineage>
        <taxon>Eukaryota</taxon>
        <taxon>Metazoa</taxon>
        <taxon>Spiralia</taxon>
        <taxon>Lophotrochozoa</taxon>
        <taxon>Mollusca</taxon>
        <taxon>Bivalvia</taxon>
        <taxon>Autobranchia</taxon>
        <taxon>Heteroconchia</taxon>
        <taxon>Euheterodonta</taxon>
        <taxon>Imparidentia</taxon>
        <taxon>Neoheterodontei</taxon>
        <taxon>Myida</taxon>
        <taxon>Dreissenoidea</taxon>
        <taxon>Dreissenidae</taxon>
        <taxon>Dreissena</taxon>
    </lineage>
</organism>
<dbReference type="EMBL" id="JAIWYP010000006">
    <property type="protein sequence ID" value="KAH3807687.1"/>
    <property type="molecule type" value="Genomic_DNA"/>
</dbReference>
<evidence type="ECO:0000313" key="3">
    <source>
        <dbReference type="EMBL" id="KAH3807687.1"/>
    </source>
</evidence>
<dbReference type="OrthoDB" id="6190132at2759"/>
<dbReference type="EMBL" id="JAIWYP010000006">
    <property type="protein sequence ID" value="KAH3807655.1"/>
    <property type="molecule type" value="Genomic_DNA"/>
</dbReference>
<dbReference type="Proteomes" id="UP000828390">
    <property type="component" value="Unassembled WGS sequence"/>
</dbReference>
<proteinExistence type="predicted"/>
<gene>
    <name evidence="2" type="ORF">DPMN_136003</name>
    <name evidence="3" type="ORF">DPMN_136034</name>
</gene>
<evidence type="ECO:0000256" key="1">
    <source>
        <dbReference type="SAM" id="SignalP"/>
    </source>
</evidence>
<reference evidence="2" key="2">
    <citation type="submission" date="2020-11" db="EMBL/GenBank/DDBJ databases">
        <authorList>
            <person name="McCartney M.A."/>
            <person name="Auch B."/>
            <person name="Kono T."/>
            <person name="Mallez S."/>
            <person name="Becker A."/>
            <person name="Gohl D.M."/>
            <person name="Silverstein K.A.T."/>
            <person name="Koren S."/>
            <person name="Bechman K.B."/>
            <person name="Herman A."/>
            <person name="Abrahante J.E."/>
            <person name="Garbe J."/>
        </authorList>
    </citation>
    <scope>NUCLEOTIDE SEQUENCE</scope>
    <source>
        <strain evidence="2">Duluth1</strain>
        <tissue evidence="2">Whole animal</tissue>
    </source>
</reference>
<accession>A0A9D4FZ12</accession>
<evidence type="ECO:0000313" key="2">
    <source>
        <dbReference type="EMBL" id="KAH3807655.1"/>
    </source>
</evidence>
<name>A0A9D4FZ12_DREPO</name>
<protein>
    <submittedName>
        <fullName evidence="2">Uncharacterized protein</fullName>
    </submittedName>
</protein>
<feature type="signal peptide" evidence="1">
    <location>
        <begin position="1"/>
        <end position="25"/>
    </location>
</feature>
<evidence type="ECO:0000313" key="4">
    <source>
        <dbReference type="Proteomes" id="UP000828390"/>
    </source>
</evidence>
<comment type="caution">
    <text evidence="2">The sequence shown here is derived from an EMBL/GenBank/DDBJ whole genome shotgun (WGS) entry which is preliminary data.</text>
</comment>
<feature type="chain" id="PRO_5040045453" evidence="1">
    <location>
        <begin position="26"/>
        <end position="131"/>
    </location>
</feature>
<keyword evidence="1" id="KW-0732">Signal</keyword>
<dbReference type="AlphaFoldDB" id="A0A9D4FZ12"/>
<sequence>MKCTGHLVFCLLIVCLSVRLSIAQGQPAKCPQNCPPQWVNLMKPYLPMIGELGPMNRLCQEANKNNIMSPCSNPGSTCTPTGNPTSFVCCPRQCLATTEKCYNQQPPPANLCVPTDVSRWQDAFIHAFMSG</sequence>
<keyword evidence="4" id="KW-1185">Reference proteome</keyword>